<protein>
    <submittedName>
        <fullName evidence="2">Integrase core domain-containing protein</fullName>
    </submittedName>
</protein>
<gene>
    <name evidence="2" type="ORF">QJ048_16680</name>
</gene>
<sequence>MLEKKYGGLSTTRQTCSKCIGRKNNGSIRKELLDAYLFFSLAEVRDMAREWQEDYNCSRPHQSLGFVPPAEYL</sequence>
<evidence type="ECO:0000313" key="3">
    <source>
        <dbReference type="Proteomes" id="UP001226434"/>
    </source>
</evidence>
<dbReference type="EMBL" id="JASBRG010000007">
    <property type="protein sequence ID" value="MDI3321432.1"/>
    <property type="molecule type" value="Genomic_DNA"/>
</dbReference>
<reference evidence="2 3" key="1">
    <citation type="submission" date="2023-05" db="EMBL/GenBank/DDBJ databases">
        <title>Genome sequence of Pinibacter sp. MAH-24.</title>
        <authorList>
            <person name="Huq M.A."/>
        </authorList>
    </citation>
    <scope>NUCLEOTIDE SEQUENCE [LARGE SCALE GENOMIC DNA]</scope>
    <source>
        <strain evidence="2 3">MAH-24</strain>
    </source>
</reference>
<dbReference type="Proteomes" id="UP001226434">
    <property type="component" value="Unassembled WGS sequence"/>
</dbReference>
<dbReference type="InterPro" id="IPR012337">
    <property type="entry name" value="RNaseH-like_sf"/>
</dbReference>
<dbReference type="Pfam" id="PF13683">
    <property type="entry name" value="rve_3"/>
    <property type="match status" value="1"/>
</dbReference>
<evidence type="ECO:0000313" key="2">
    <source>
        <dbReference type="EMBL" id="MDI3321432.1"/>
    </source>
</evidence>
<dbReference type="RefSeq" id="WP_282336704.1">
    <property type="nucleotide sequence ID" value="NZ_JASBRG010000007.1"/>
</dbReference>
<accession>A0ABT6RFU0</accession>
<comment type="caution">
    <text evidence="2">The sequence shown here is derived from an EMBL/GenBank/DDBJ whole genome shotgun (WGS) entry which is preliminary data.</text>
</comment>
<dbReference type="SUPFAM" id="SSF53098">
    <property type="entry name" value="Ribonuclease H-like"/>
    <property type="match status" value="1"/>
</dbReference>
<dbReference type="InterPro" id="IPR001584">
    <property type="entry name" value="Integrase_cat-core"/>
</dbReference>
<proteinExistence type="predicted"/>
<organism evidence="2 3">
    <name type="scientific">Pinibacter soli</name>
    <dbReference type="NCBI Taxonomy" id="3044211"/>
    <lineage>
        <taxon>Bacteria</taxon>
        <taxon>Pseudomonadati</taxon>
        <taxon>Bacteroidota</taxon>
        <taxon>Chitinophagia</taxon>
        <taxon>Chitinophagales</taxon>
        <taxon>Chitinophagaceae</taxon>
        <taxon>Pinibacter</taxon>
    </lineage>
</organism>
<evidence type="ECO:0000259" key="1">
    <source>
        <dbReference type="Pfam" id="PF13683"/>
    </source>
</evidence>
<feature type="domain" description="Integrase catalytic" evidence="1">
    <location>
        <begin position="25"/>
        <end position="69"/>
    </location>
</feature>
<name>A0ABT6RFU0_9BACT</name>
<keyword evidence="3" id="KW-1185">Reference proteome</keyword>